<name>A0ABW1AC16_9ACTN</name>
<dbReference type="Proteomes" id="UP001596074">
    <property type="component" value="Unassembled WGS sequence"/>
</dbReference>
<dbReference type="EMBL" id="JBHSON010000074">
    <property type="protein sequence ID" value="MFC5751719.1"/>
    <property type="molecule type" value="Genomic_DNA"/>
</dbReference>
<organism evidence="3 4">
    <name type="scientific">Actinomadura rugatobispora</name>
    <dbReference type="NCBI Taxonomy" id="1994"/>
    <lineage>
        <taxon>Bacteria</taxon>
        <taxon>Bacillati</taxon>
        <taxon>Actinomycetota</taxon>
        <taxon>Actinomycetes</taxon>
        <taxon>Streptosporangiales</taxon>
        <taxon>Thermomonosporaceae</taxon>
        <taxon>Actinomadura</taxon>
    </lineage>
</organism>
<evidence type="ECO:0000256" key="2">
    <source>
        <dbReference type="SAM" id="Phobius"/>
    </source>
</evidence>
<feature type="compositionally biased region" description="Pro residues" evidence="1">
    <location>
        <begin position="358"/>
        <end position="390"/>
    </location>
</feature>
<sequence>MTSGAWSNSIPGIGTYFVGIDVAPGRYRCEDGKGGWWVRFTGPGGGDPVGSWPLPAGPTEIEIAPTDFAFETHVGTYWHRIGSADAGDGVSGARELRPVADPALRAELDTIVARRRPLVWLAPLTVLGIGVLGAPLLGSLWLLGMAMMAVLVAIGSPSVSLDLQRARELSRRRDRYLTPQDFDDDGRALLARVQAAVDTVRDSRVNREGLLDTVDNAVTLPRQEWEIAQVLARQSGLRAEQRAAASPALPEVEAALRPFREKLDLSVRAVTRRVEALERYAERVRAADEALVAQRRLEALSARAQEYDDLLADTVRDDLALPAIERLTEQSDALVRSLRDRLAEAAEAGGEAGVELPPSTPPPPPGTPPGPPGAPPPPPDAPPPSGERRP</sequence>
<dbReference type="RefSeq" id="WP_378287677.1">
    <property type="nucleotide sequence ID" value="NZ_JBHSON010000074.1"/>
</dbReference>
<comment type="caution">
    <text evidence="3">The sequence shown here is derived from an EMBL/GenBank/DDBJ whole genome shotgun (WGS) entry which is preliminary data.</text>
</comment>
<keyword evidence="2" id="KW-1133">Transmembrane helix</keyword>
<protein>
    <submittedName>
        <fullName evidence="3">Uncharacterized protein</fullName>
    </submittedName>
</protein>
<accession>A0ABW1AC16</accession>
<feature type="region of interest" description="Disordered" evidence="1">
    <location>
        <begin position="344"/>
        <end position="390"/>
    </location>
</feature>
<keyword evidence="2" id="KW-0812">Transmembrane</keyword>
<gene>
    <name evidence="3" type="ORF">ACFPZN_39400</name>
</gene>
<evidence type="ECO:0000256" key="1">
    <source>
        <dbReference type="SAM" id="MobiDB-lite"/>
    </source>
</evidence>
<evidence type="ECO:0000313" key="4">
    <source>
        <dbReference type="Proteomes" id="UP001596074"/>
    </source>
</evidence>
<keyword evidence="2" id="KW-0472">Membrane</keyword>
<feature type="transmembrane region" description="Helical" evidence="2">
    <location>
        <begin position="118"/>
        <end position="137"/>
    </location>
</feature>
<reference evidence="4" key="1">
    <citation type="journal article" date="2019" name="Int. J. Syst. Evol. Microbiol.">
        <title>The Global Catalogue of Microorganisms (GCM) 10K type strain sequencing project: providing services to taxonomists for standard genome sequencing and annotation.</title>
        <authorList>
            <consortium name="The Broad Institute Genomics Platform"/>
            <consortium name="The Broad Institute Genome Sequencing Center for Infectious Disease"/>
            <person name="Wu L."/>
            <person name="Ma J."/>
        </authorList>
    </citation>
    <scope>NUCLEOTIDE SEQUENCE [LARGE SCALE GENOMIC DNA]</scope>
    <source>
        <strain evidence="4">KCTC 42087</strain>
    </source>
</reference>
<keyword evidence="4" id="KW-1185">Reference proteome</keyword>
<feature type="transmembrane region" description="Helical" evidence="2">
    <location>
        <begin position="143"/>
        <end position="163"/>
    </location>
</feature>
<evidence type="ECO:0000313" key="3">
    <source>
        <dbReference type="EMBL" id="MFC5751719.1"/>
    </source>
</evidence>
<proteinExistence type="predicted"/>